<evidence type="ECO:0000259" key="4">
    <source>
        <dbReference type="Pfam" id="PF22384"/>
    </source>
</evidence>
<organism evidence="5 6">
    <name type="scientific">Fulvivirga sediminis</name>
    <dbReference type="NCBI Taxonomy" id="2803949"/>
    <lineage>
        <taxon>Bacteria</taxon>
        <taxon>Pseudomonadati</taxon>
        <taxon>Bacteroidota</taxon>
        <taxon>Cytophagia</taxon>
        <taxon>Cytophagales</taxon>
        <taxon>Fulvivirgaceae</taxon>
        <taxon>Fulvivirga</taxon>
    </lineage>
</organism>
<sequence length="283" mass="31755">MLRVGGVPEHFNLPIHLAMERGDFVKADIDIEWTDFPGGTGAMNAALRNDECDICILLTEGVIIDIINGNPSKIISPYVISPLIWGVHTGQHSDVNSYEQVFERNIAISRFGSGSHLMPTVDALSKGKKMSAEQFIPVQDINGALKSLNRGEADIFYWEKYTTKPYVSQGYLRRIGEFISPWPCFMIAATNKAIAEKATELDSFLKIVHQSCEDFMKREDAIELTSQRYKIPLSDAQYWYHATEWATDGWVSDKMLNSVLFTLKEAGIAAESAAISEVIWVRK</sequence>
<evidence type="ECO:0000313" key="6">
    <source>
        <dbReference type="Proteomes" id="UP000659388"/>
    </source>
</evidence>
<dbReference type="EMBL" id="JAESIY010000006">
    <property type="protein sequence ID" value="MBL3657073.1"/>
    <property type="molecule type" value="Genomic_DNA"/>
</dbReference>
<dbReference type="PANTHER" id="PTHR30024">
    <property type="entry name" value="ALIPHATIC SULFONATES-BINDING PROTEIN-RELATED"/>
    <property type="match status" value="1"/>
</dbReference>
<dbReference type="Pfam" id="PF22384">
    <property type="entry name" value="PBP2_Ca3427_like"/>
    <property type="match status" value="1"/>
</dbReference>
<proteinExistence type="inferred from homology"/>
<dbReference type="AlphaFoldDB" id="A0A937FAL9"/>
<evidence type="ECO:0000256" key="3">
    <source>
        <dbReference type="ARBA" id="ARBA00022729"/>
    </source>
</evidence>
<evidence type="ECO:0000256" key="1">
    <source>
        <dbReference type="ARBA" id="ARBA00004418"/>
    </source>
</evidence>
<gene>
    <name evidence="5" type="ORF">JL102_13080</name>
</gene>
<evidence type="ECO:0000256" key="2">
    <source>
        <dbReference type="ARBA" id="ARBA00010742"/>
    </source>
</evidence>
<reference evidence="5" key="1">
    <citation type="submission" date="2021-01" db="EMBL/GenBank/DDBJ databases">
        <title>Fulvivirga kasyanovii gen. nov., sp nov., a novel member of the phylum Bacteroidetes isolated from seawater in a mussel farm.</title>
        <authorList>
            <person name="Zhao L.-H."/>
            <person name="Wang Z.-J."/>
        </authorList>
    </citation>
    <scope>NUCLEOTIDE SEQUENCE</scope>
    <source>
        <strain evidence="5">2943</strain>
    </source>
</reference>
<protein>
    <submittedName>
        <fullName evidence="5">Uracil-DNA glycosylase</fullName>
    </submittedName>
</protein>
<comment type="subcellular location">
    <subcellularLocation>
        <location evidence="1">Periplasm</location>
    </subcellularLocation>
</comment>
<dbReference type="InterPro" id="IPR054364">
    <property type="entry name" value="Ca3427-like_PBP2"/>
</dbReference>
<name>A0A937FAL9_9BACT</name>
<dbReference type="Gene3D" id="3.40.190.10">
    <property type="entry name" value="Periplasmic binding protein-like II"/>
    <property type="match status" value="2"/>
</dbReference>
<evidence type="ECO:0000313" key="5">
    <source>
        <dbReference type="EMBL" id="MBL3657073.1"/>
    </source>
</evidence>
<dbReference type="GO" id="GO:0042597">
    <property type="term" value="C:periplasmic space"/>
    <property type="evidence" value="ECO:0007669"/>
    <property type="project" value="UniProtKB-SubCell"/>
</dbReference>
<feature type="domain" description="Ca3427-like PBP 2" evidence="4">
    <location>
        <begin position="85"/>
        <end position="177"/>
    </location>
</feature>
<accession>A0A937FAL9</accession>
<keyword evidence="3" id="KW-0732">Signal</keyword>
<dbReference type="SUPFAM" id="SSF53850">
    <property type="entry name" value="Periplasmic binding protein-like II"/>
    <property type="match status" value="1"/>
</dbReference>
<comment type="similarity">
    <text evidence="2">Belongs to the bacterial solute-binding protein SsuA/TauA family.</text>
</comment>
<comment type="caution">
    <text evidence="5">The sequence shown here is derived from an EMBL/GenBank/DDBJ whole genome shotgun (WGS) entry which is preliminary data.</text>
</comment>
<dbReference type="Proteomes" id="UP000659388">
    <property type="component" value="Unassembled WGS sequence"/>
</dbReference>
<keyword evidence="6" id="KW-1185">Reference proteome</keyword>
<dbReference type="PANTHER" id="PTHR30024:SF47">
    <property type="entry name" value="TAURINE-BINDING PERIPLASMIC PROTEIN"/>
    <property type="match status" value="1"/>
</dbReference>
<dbReference type="RefSeq" id="WP_202244864.1">
    <property type="nucleotide sequence ID" value="NZ_JAESIY010000006.1"/>
</dbReference>